<dbReference type="InterPro" id="IPR025824">
    <property type="entry name" value="OB-fold_nuc-bd_dom"/>
</dbReference>
<protein>
    <recommendedName>
        <fullName evidence="5">Exodeoxyribonuclease 7 large subunit</fullName>
        <ecNumber evidence="5">3.1.11.6</ecNumber>
    </recommendedName>
    <alternativeName>
        <fullName evidence="5">Exodeoxyribonuclease VII large subunit</fullName>
        <shortName evidence="5">Exonuclease VII large subunit</shortName>
    </alternativeName>
</protein>
<keyword evidence="10" id="KW-1185">Reference proteome</keyword>
<dbReference type="NCBIfam" id="TIGR00237">
    <property type="entry name" value="xseA"/>
    <property type="match status" value="1"/>
</dbReference>
<comment type="catalytic activity">
    <reaction evidence="5 6">
        <text>Exonucleolytic cleavage in either 5'- to 3'- or 3'- to 5'-direction to yield nucleoside 5'-phosphates.</text>
        <dbReference type="EC" id="3.1.11.6"/>
    </reaction>
</comment>
<evidence type="ECO:0000313" key="9">
    <source>
        <dbReference type="EMBL" id="QCW81247.1"/>
    </source>
</evidence>
<dbReference type="InterPro" id="IPR020579">
    <property type="entry name" value="Exonuc_VII_lsu_C"/>
</dbReference>
<dbReference type="GO" id="GO:0005737">
    <property type="term" value="C:cytoplasm"/>
    <property type="evidence" value="ECO:0007669"/>
    <property type="project" value="UniProtKB-SubCell"/>
</dbReference>
<dbReference type="HAMAP" id="MF_00378">
    <property type="entry name" value="Exonuc_7_L"/>
    <property type="match status" value="1"/>
</dbReference>
<evidence type="ECO:0000256" key="3">
    <source>
        <dbReference type="ARBA" id="ARBA00022801"/>
    </source>
</evidence>
<dbReference type="PANTHER" id="PTHR30008:SF0">
    <property type="entry name" value="EXODEOXYRIBONUCLEASE 7 LARGE SUBUNIT"/>
    <property type="match status" value="1"/>
</dbReference>
<dbReference type="EC" id="3.1.11.6" evidence="5"/>
<dbReference type="Pfam" id="PF02601">
    <property type="entry name" value="Exonuc_VII_L"/>
    <property type="match status" value="1"/>
</dbReference>
<evidence type="ECO:0000256" key="1">
    <source>
        <dbReference type="ARBA" id="ARBA00022490"/>
    </source>
</evidence>
<dbReference type="GO" id="GO:0009318">
    <property type="term" value="C:exodeoxyribonuclease VII complex"/>
    <property type="evidence" value="ECO:0007669"/>
    <property type="project" value="UniProtKB-UniRule"/>
</dbReference>
<comment type="subcellular location">
    <subcellularLocation>
        <location evidence="5 6">Cytoplasm</location>
    </subcellularLocation>
</comment>
<dbReference type="KEGG" id="mbur:EQU24_02495"/>
<dbReference type="STRING" id="675511.GCA_000341735_02505"/>
<evidence type="ECO:0000256" key="2">
    <source>
        <dbReference type="ARBA" id="ARBA00022722"/>
    </source>
</evidence>
<comment type="function">
    <text evidence="5">Bidirectionally degrades single-stranded DNA into large acid-insoluble oligonucleotides, which are then degraded further into small acid-soluble oligonucleotides.</text>
</comment>
<dbReference type="OrthoDB" id="9802795at2"/>
<reference evidence="10" key="1">
    <citation type="journal article" date="2019" name="J. Bacteriol.">
        <title>A Mutagenic Screen Identifies a TonB-Dependent Receptor Required for the Lanthanide Metal Switch in the Type I Methanotroph 'Methylotuvimicrobium buryatense' 5GB1C.</title>
        <authorList>
            <person name="Groom J.D."/>
            <person name="Ford S.M."/>
            <person name="Pesesky M.W."/>
            <person name="Lidstrom M.E."/>
        </authorList>
    </citation>
    <scope>NUCLEOTIDE SEQUENCE [LARGE SCALE GENOMIC DNA]</scope>
    <source>
        <strain evidence="10">5GB1C</strain>
    </source>
</reference>
<evidence type="ECO:0000256" key="6">
    <source>
        <dbReference type="RuleBase" id="RU004355"/>
    </source>
</evidence>
<evidence type="ECO:0000256" key="5">
    <source>
        <dbReference type="HAMAP-Rule" id="MF_00378"/>
    </source>
</evidence>
<dbReference type="AlphaFoldDB" id="A0A4P9UJR9"/>
<evidence type="ECO:0000259" key="7">
    <source>
        <dbReference type="Pfam" id="PF02601"/>
    </source>
</evidence>
<evidence type="ECO:0000256" key="4">
    <source>
        <dbReference type="ARBA" id="ARBA00022839"/>
    </source>
</evidence>
<dbReference type="PANTHER" id="PTHR30008">
    <property type="entry name" value="EXODEOXYRIBONUCLEASE 7 LARGE SUBUNIT"/>
    <property type="match status" value="1"/>
</dbReference>
<comment type="subunit">
    <text evidence="5">Heterooligomer composed of large and small subunits.</text>
</comment>
<comment type="similarity">
    <text evidence="5 6">Belongs to the XseA family.</text>
</comment>
<dbReference type="GO" id="GO:0006308">
    <property type="term" value="P:DNA catabolic process"/>
    <property type="evidence" value="ECO:0007669"/>
    <property type="project" value="UniProtKB-UniRule"/>
</dbReference>
<sequence length="449" mass="50038">MPLTLDNKLYTVSQLNRESKRVLNEHFFSVRVEGEISNLSTPSSGHIYFSLKDTAAQIRCAMFKTQLRRLKFKPANGLQVIATAQVTLYEPRGDYQLVVENLEETGDGALRMAFEALKHQLSKEGLFDASRKKPLPALPHRIGIITSPSGAAIRDILTVLKRRFPAIPVVLYPVSVQGDNAKHDIVRALNLANTLDQCDVLILGRGGGSLEDLQAFNEEIVARAIAASAIPVIAGVGHEIDVTIADFVADLRAPTPSAAAEHAVPDQREWQSRFIALETKLSQHLGRQLTQKAQTLAWLDKRLKQQHPGQKLAANAQRLDELELRLTRATRRKLLQCCSTLDTQSAKLHNQSPERIINSLALQQHYLQQRLNNAWQRKFEHLHQQLNQAGQTLHAVSPLATLNRGYALVTDTETGAVIRSTRQIEKDAVVLTRLANGRFTSRVETITEE</sequence>
<keyword evidence="1 5" id="KW-0963">Cytoplasm</keyword>
<dbReference type="EMBL" id="CP035467">
    <property type="protein sequence ID" value="QCW81247.1"/>
    <property type="molecule type" value="Genomic_DNA"/>
</dbReference>
<dbReference type="GO" id="GO:0008855">
    <property type="term" value="F:exodeoxyribonuclease VII activity"/>
    <property type="evidence" value="ECO:0007669"/>
    <property type="project" value="UniProtKB-UniRule"/>
</dbReference>
<dbReference type="GO" id="GO:0003676">
    <property type="term" value="F:nucleic acid binding"/>
    <property type="evidence" value="ECO:0007669"/>
    <property type="project" value="InterPro"/>
</dbReference>
<feature type="domain" description="Exonuclease VII large subunit C-terminal" evidence="7">
    <location>
        <begin position="126"/>
        <end position="441"/>
    </location>
</feature>
<dbReference type="RefSeq" id="WP_017841013.1">
    <property type="nucleotide sequence ID" value="NZ_CP035467.1"/>
</dbReference>
<name>A0A4P9UJR9_METBY</name>
<gene>
    <name evidence="5" type="primary">xseA</name>
    <name evidence="9" type="ORF">EQU24_02495</name>
</gene>
<dbReference type="Pfam" id="PF13742">
    <property type="entry name" value="tRNA_anti_2"/>
    <property type="match status" value="1"/>
</dbReference>
<accession>A0A4P9UJR9</accession>
<feature type="domain" description="OB-fold nucleic acid binding" evidence="8">
    <location>
        <begin position="10"/>
        <end position="102"/>
    </location>
</feature>
<evidence type="ECO:0000313" key="10">
    <source>
        <dbReference type="Proteomes" id="UP000305881"/>
    </source>
</evidence>
<organism evidence="9 10">
    <name type="scientific">Methylotuvimicrobium buryatense</name>
    <name type="common">Methylomicrobium buryatense</name>
    <dbReference type="NCBI Taxonomy" id="95641"/>
    <lineage>
        <taxon>Bacteria</taxon>
        <taxon>Pseudomonadati</taxon>
        <taxon>Pseudomonadota</taxon>
        <taxon>Gammaproteobacteria</taxon>
        <taxon>Methylococcales</taxon>
        <taxon>Methylococcaceae</taxon>
        <taxon>Methylotuvimicrobium</taxon>
    </lineage>
</organism>
<keyword evidence="2 5" id="KW-0540">Nuclease</keyword>
<evidence type="ECO:0000259" key="8">
    <source>
        <dbReference type="Pfam" id="PF13742"/>
    </source>
</evidence>
<dbReference type="InterPro" id="IPR003753">
    <property type="entry name" value="Exonuc_VII_L"/>
</dbReference>
<keyword evidence="3 5" id="KW-0378">Hydrolase</keyword>
<dbReference type="CDD" id="cd04489">
    <property type="entry name" value="ExoVII_LU_OBF"/>
    <property type="match status" value="1"/>
</dbReference>
<keyword evidence="4 5" id="KW-0269">Exonuclease</keyword>
<dbReference type="Proteomes" id="UP000305881">
    <property type="component" value="Chromosome"/>
</dbReference>
<proteinExistence type="inferred from homology"/>